<dbReference type="PANTHER" id="PTHR46485:SF5">
    <property type="entry name" value="CENTER DIVIDER, ISOFORM A"/>
    <property type="match status" value="1"/>
</dbReference>
<dbReference type="Ensembl" id="ENSCINT00000024626.2">
    <property type="protein sequence ID" value="ENSCINP00000024380.2"/>
    <property type="gene ID" value="ENSCING00000013233.2"/>
</dbReference>
<protein>
    <recommendedName>
        <fullName evidence="9">Serine-threonine/tyrosine-protein kinase catalytic domain-containing protein</fullName>
    </recommendedName>
</protein>
<dbReference type="InterPro" id="IPR050940">
    <property type="entry name" value="Actin_reg-Ser/Thr_kinase"/>
</dbReference>
<evidence type="ECO:0000256" key="4">
    <source>
        <dbReference type="ARBA" id="ARBA00022777"/>
    </source>
</evidence>
<dbReference type="EMBL" id="EAAA01002679">
    <property type="status" value="NOT_ANNOTATED_CDS"/>
    <property type="molecule type" value="Genomic_DNA"/>
</dbReference>
<reference evidence="7" key="3">
    <citation type="submission" date="2025-08" db="UniProtKB">
        <authorList>
            <consortium name="Ensembl"/>
        </authorList>
    </citation>
    <scope>IDENTIFICATION</scope>
</reference>
<accession>F6V476</accession>
<sequence length="282" mass="31361">MVHPTAQLTTDNKPENSFPPPKEYLQLAFDCCQMEPKSRPPFKEIVIRLETMLKAYKKTLEPKRSSSFRVAEGDRPRYVGRTSDTLPRRKGTAGKSTLDTPSGSSPVKYPARQSRQSKRPSSCSRLSRSFSDISRELLTHAANMVASSSCSFNDDAAESDVFANPFSALEHLEGGNRKLIDEPSLALLEMTFDLSTPRDLKSVWRNELKTPPKKTRPRSSVFGDSAHPNITPPPSLHLPSPSHSQHHLSSSSFGSRSSTPEHGRCDGCEYQRAKHRAMLLSP</sequence>
<evidence type="ECO:0000256" key="2">
    <source>
        <dbReference type="ARBA" id="ARBA00022679"/>
    </source>
</evidence>
<dbReference type="GO" id="GO:0005737">
    <property type="term" value="C:cytoplasm"/>
    <property type="evidence" value="ECO:0000318"/>
    <property type="project" value="GO_Central"/>
</dbReference>
<dbReference type="GeneTree" id="ENSGT00660000096808"/>
<dbReference type="AlphaFoldDB" id="F6V476"/>
<feature type="compositionally biased region" description="Polar residues" evidence="6">
    <location>
        <begin position="1"/>
        <end position="11"/>
    </location>
</feature>
<keyword evidence="8" id="KW-1185">Reference proteome</keyword>
<dbReference type="GO" id="GO:0004674">
    <property type="term" value="F:protein serine/threonine kinase activity"/>
    <property type="evidence" value="ECO:0000318"/>
    <property type="project" value="GO_Central"/>
</dbReference>
<feature type="compositionally biased region" description="Low complexity" evidence="6">
    <location>
        <begin position="237"/>
        <end position="258"/>
    </location>
</feature>
<keyword evidence="1" id="KW-0723">Serine/threonine-protein kinase</keyword>
<evidence type="ECO:0008006" key="9">
    <source>
        <dbReference type="Google" id="ProtNLM"/>
    </source>
</evidence>
<keyword evidence="3" id="KW-0547">Nucleotide-binding</keyword>
<reference evidence="7" key="4">
    <citation type="submission" date="2025-09" db="UniProtKB">
        <authorList>
            <consortium name="Ensembl"/>
        </authorList>
    </citation>
    <scope>IDENTIFICATION</scope>
</reference>
<reference evidence="8" key="1">
    <citation type="journal article" date="2002" name="Science">
        <title>The draft genome of Ciona intestinalis: insights into chordate and vertebrate origins.</title>
        <authorList>
            <person name="Dehal P."/>
            <person name="Satou Y."/>
            <person name="Campbell R.K."/>
            <person name="Chapman J."/>
            <person name="Degnan B."/>
            <person name="De Tomaso A."/>
            <person name="Davidson B."/>
            <person name="Di Gregorio A."/>
            <person name="Gelpke M."/>
            <person name="Goodstein D.M."/>
            <person name="Harafuji N."/>
            <person name="Hastings K.E."/>
            <person name="Ho I."/>
            <person name="Hotta K."/>
            <person name="Huang W."/>
            <person name="Kawashima T."/>
            <person name="Lemaire P."/>
            <person name="Martinez D."/>
            <person name="Meinertzhagen I.A."/>
            <person name="Necula S."/>
            <person name="Nonaka M."/>
            <person name="Putnam N."/>
            <person name="Rash S."/>
            <person name="Saiga H."/>
            <person name="Satake M."/>
            <person name="Terry A."/>
            <person name="Yamada L."/>
            <person name="Wang H.G."/>
            <person name="Awazu S."/>
            <person name="Azumi K."/>
            <person name="Boore J."/>
            <person name="Branno M."/>
            <person name="Chin-Bow S."/>
            <person name="DeSantis R."/>
            <person name="Doyle S."/>
            <person name="Francino P."/>
            <person name="Keys D.N."/>
            <person name="Haga S."/>
            <person name="Hayashi H."/>
            <person name="Hino K."/>
            <person name="Imai K.S."/>
            <person name="Inaba K."/>
            <person name="Kano S."/>
            <person name="Kobayashi K."/>
            <person name="Kobayashi M."/>
            <person name="Lee B.I."/>
            <person name="Makabe K.W."/>
            <person name="Manohar C."/>
            <person name="Matassi G."/>
            <person name="Medina M."/>
            <person name="Mochizuki Y."/>
            <person name="Mount S."/>
            <person name="Morishita T."/>
            <person name="Miura S."/>
            <person name="Nakayama A."/>
            <person name="Nishizaka S."/>
            <person name="Nomoto H."/>
            <person name="Ohta F."/>
            <person name="Oishi K."/>
            <person name="Rigoutsos I."/>
            <person name="Sano M."/>
            <person name="Sasaki A."/>
            <person name="Sasakura Y."/>
            <person name="Shoguchi E."/>
            <person name="Shin-i T."/>
            <person name="Spagnuolo A."/>
            <person name="Stainier D."/>
            <person name="Suzuki M.M."/>
            <person name="Tassy O."/>
            <person name="Takatori N."/>
            <person name="Tokuoka M."/>
            <person name="Yagi K."/>
            <person name="Yoshizaki F."/>
            <person name="Wada S."/>
            <person name="Zhang C."/>
            <person name="Hyatt P.D."/>
            <person name="Larimer F."/>
            <person name="Detter C."/>
            <person name="Doggett N."/>
            <person name="Glavina T."/>
            <person name="Hawkins T."/>
            <person name="Richardson P."/>
            <person name="Lucas S."/>
            <person name="Kohara Y."/>
            <person name="Levine M."/>
            <person name="Satoh N."/>
            <person name="Rokhsar D.S."/>
        </authorList>
    </citation>
    <scope>NUCLEOTIDE SEQUENCE [LARGE SCALE GENOMIC DNA]</scope>
</reference>
<dbReference type="GO" id="GO:0005524">
    <property type="term" value="F:ATP binding"/>
    <property type="evidence" value="ECO:0007669"/>
    <property type="project" value="UniProtKB-KW"/>
</dbReference>
<dbReference type="GO" id="GO:0030036">
    <property type="term" value="P:actin cytoskeleton organization"/>
    <property type="evidence" value="ECO:0000318"/>
    <property type="project" value="GO_Central"/>
</dbReference>
<evidence type="ECO:0000256" key="1">
    <source>
        <dbReference type="ARBA" id="ARBA00022527"/>
    </source>
</evidence>
<dbReference type="PANTHER" id="PTHR46485">
    <property type="entry name" value="LIM DOMAIN KINASE 1"/>
    <property type="match status" value="1"/>
</dbReference>
<evidence type="ECO:0000313" key="8">
    <source>
        <dbReference type="Proteomes" id="UP000008144"/>
    </source>
</evidence>
<feature type="compositionally biased region" description="Polar residues" evidence="6">
    <location>
        <begin position="94"/>
        <end position="105"/>
    </location>
</feature>
<keyword evidence="4" id="KW-0418">Kinase</keyword>
<feature type="region of interest" description="Disordered" evidence="6">
    <location>
        <begin position="63"/>
        <end position="127"/>
    </location>
</feature>
<dbReference type="HOGENOM" id="CLU_988768_0_0_1"/>
<proteinExistence type="predicted"/>
<evidence type="ECO:0000256" key="3">
    <source>
        <dbReference type="ARBA" id="ARBA00022741"/>
    </source>
</evidence>
<keyword evidence="5" id="KW-0067">ATP-binding</keyword>
<feature type="region of interest" description="Disordered" evidence="6">
    <location>
        <begin position="205"/>
        <end position="266"/>
    </location>
</feature>
<dbReference type="Proteomes" id="UP000008144">
    <property type="component" value="Chromosome 8"/>
</dbReference>
<feature type="region of interest" description="Disordered" evidence="6">
    <location>
        <begin position="1"/>
        <end position="21"/>
    </location>
</feature>
<dbReference type="InParanoid" id="F6V476"/>
<organism evidence="7 8">
    <name type="scientific">Ciona intestinalis</name>
    <name type="common">Transparent sea squirt</name>
    <name type="synonym">Ascidia intestinalis</name>
    <dbReference type="NCBI Taxonomy" id="7719"/>
    <lineage>
        <taxon>Eukaryota</taxon>
        <taxon>Metazoa</taxon>
        <taxon>Chordata</taxon>
        <taxon>Tunicata</taxon>
        <taxon>Ascidiacea</taxon>
        <taxon>Phlebobranchia</taxon>
        <taxon>Cionidae</taxon>
        <taxon>Ciona</taxon>
    </lineage>
</organism>
<dbReference type="STRING" id="7719.ENSCINP00000024380"/>
<keyword evidence="2" id="KW-0808">Transferase</keyword>
<name>F6V476_CIOIN</name>
<dbReference type="GO" id="GO:0005634">
    <property type="term" value="C:nucleus"/>
    <property type="evidence" value="ECO:0000318"/>
    <property type="project" value="GO_Central"/>
</dbReference>
<evidence type="ECO:0000256" key="6">
    <source>
        <dbReference type="SAM" id="MobiDB-lite"/>
    </source>
</evidence>
<evidence type="ECO:0000256" key="5">
    <source>
        <dbReference type="ARBA" id="ARBA00022840"/>
    </source>
</evidence>
<reference evidence="7" key="2">
    <citation type="journal article" date="2008" name="Genome Biol.">
        <title>Improved genome assembly and evidence-based global gene model set for the chordate Ciona intestinalis: new insight into intron and operon populations.</title>
        <authorList>
            <person name="Satou Y."/>
            <person name="Mineta K."/>
            <person name="Ogasawara M."/>
            <person name="Sasakura Y."/>
            <person name="Shoguchi E."/>
            <person name="Ueno K."/>
            <person name="Yamada L."/>
            <person name="Matsumoto J."/>
            <person name="Wasserscheid J."/>
            <person name="Dewar K."/>
            <person name="Wiley G.B."/>
            <person name="Macmil S.L."/>
            <person name="Roe B.A."/>
            <person name="Zeller R.W."/>
            <person name="Hastings K.E."/>
            <person name="Lemaire P."/>
            <person name="Lindquist E."/>
            <person name="Endo T."/>
            <person name="Hotta K."/>
            <person name="Inaba K."/>
        </authorList>
    </citation>
    <scope>NUCLEOTIDE SEQUENCE [LARGE SCALE GENOMIC DNA]</scope>
    <source>
        <strain evidence="7">wild type</strain>
    </source>
</reference>
<evidence type="ECO:0000313" key="7">
    <source>
        <dbReference type="Ensembl" id="ENSCINP00000024380.2"/>
    </source>
</evidence>